<dbReference type="GO" id="GO:0004140">
    <property type="term" value="F:dephospho-CoA kinase activity"/>
    <property type="evidence" value="ECO:0007669"/>
    <property type="project" value="UniProtKB-UniRule"/>
</dbReference>
<keyword evidence="2 5" id="KW-0547">Nucleotide-binding</keyword>
<proteinExistence type="inferred from homology"/>
<evidence type="ECO:0000256" key="6">
    <source>
        <dbReference type="NCBIfam" id="TIGR00152"/>
    </source>
</evidence>
<dbReference type="UniPathway" id="UPA00241">
    <property type="reaction ID" value="UER00356"/>
</dbReference>
<dbReference type="Proteomes" id="UP000541425">
    <property type="component" value="Unassembled WGS sequence"/>
</dbReference>
<organism evidence="7 8">
    <name type="scientific">Alloprevotella rava</name>
    <dbReference type="NCBI Taxonomy" id="671218"/>
    <lineage>
        <taxon>Bacteria</taxon>
        <taxon>Pseudomonadati</taxon>
        <taxon>Bacteroidota</taxon>
        <taxon>Bacteroidia</taxon>
        <taxon>Bacteroidales</taxon>
        <taxon>Prevotellaceae</taxon>
        <taxon>Alloprevotella</taxon>
    </lineage>
</organism>
<dbReference type="CDD" id="cd02022">
    <property type="entry name" value="DPCK"/>
    <property type="match status" value="1"/>
</dbReference>
<comment type="catalytic activity">
    <reaction evidence="5">
        <text>3'-dephospho-CoA + ATP = ADP + CoA + H(+)</text>
        <dbReference type="Rhea" id="RHEA:18245"/>
        <dbReference type="ChEBI" id="CHEBI:15378"/>
        <dbReference type="ChEBI" id="CHEBI:30616"/>
        <dbReference type="ChEBI" id="CHEBI:57287"/>
        <dbReference type="ChEBI" id="CHEBI:57328"/>
        <dbReference type="ChEBI" id="CHEBI:456216"/>
        <dbReference type="EC" id="2.7.1.24"/>
    </reaction>
</comment>
<dbReference type="EMBL" id="JACICA010000003">
    <property type="protein sequence ID" value="MBB3702509.1"/>
    <property type="molecule type" value="Genomic_DNA"/>
</dbReference>
<dbReference type="HAMAP" id="MF_00376">
    <property type="entry name" value="Dephospho_CoA_kinase"/>
    <property type="match status" value="1"/>
</dbReference>
<keyword evidence="4 5" id="KW-0173">Coenzyme A biosynthesis</keyword>
<evidence type="ECO:0000313" key="7">
    <source>
        <dbReference type="EMBL" id="MBB3702509.1"/>
    </source>
</evidence>
<comment type="function">
    <text evidence="5">Catalyzes the phosphorylation of the 3'-hydroxyl group of dephosphocoenzyme A to form coenzyme A.</text>
</comment>
<dbReference type="SUPFAM" id="SSF52540">
    <property type="entry name" value="P-loop containing nucleoside triphosphate hydrolases"/>
    <property type="match status" value="1"/>
</dbReference>
<dbReference type="RefSeq" id="WP_183695614.1">
    <property type="nucleotide sequence ID" value="NZ_JACICA010000003.1"/>
</dbReference>
<evidence type="ECO:0000256" key="4">
    <source>
        <dbReference type="ARBA" id="ARBA00022993"/>
    </source>
</evidence>
<keyword evidence="5 7" id="KW-0808">Transferase</keyword>
<sequence>MSNRPFSVAVTGGIGSGKSYICRQLADAGFPVFYCDEEARRIIIADADVRQQLTALIGEELYTPEGTLQKPVLRAWLCRGAENAAQVDAIVWPSVANAFKAWVAQQAAELVFMECALLFESGFDQLVHRTVMVSAPDDMRLSRVMQRDNVALETVHKWMALQMSESEKIARADFVISNDGVTPPNLDGLLQQLLAEASKEATANRSKC</sequence>
<dbReference type="InterPro" id="IPR027417">
    <property type="entry name" value="P-loop_NTPase"/>
</dbReference>
<comment type="pathway">
    <text evidence="5">Cofactor biosynthesis; coenzyme A biosynthesis; CoA from (R)-pantothenate: step 5/5.</text>
</comment>
<dbReference type="NCBIfam" id="TIGR00152">
    <property type="entry name" value="dephospho-CoA kinase"/>
    <property type="match status" value="1"/>
</dbReference>
<gene>
    <name evidence="5" type="primary">coaE</name>
    <name evidence="7" type="ORF">FHS60_000967</name>
</gene>
<dbReference type="GO" id="GO:0015937">
    <property type="term" value="P:coenzyme A biosynthetic process"/>
    <property type="evidence" value="ECO:0007669"/>
    <property type="project" value="UniProtKB-UniRule"/>
</dbReference>
<dbReference type="GO" id="GO:0005737">
    <property type="term" value="C:cytoplasm"/>
    <property type="evidence" value="ECO:0007669"/>
    <property type="project" value="UniProtKB-SubCell"/>
</dbReference>
<protein>
    <recommendedName>
        <fullName evidence="5 6">Dephospho-CoA kinase</fullName>
        <ecNumber evidence="5 6">2.7.1.24</ecNumber>
    </recommendedName>
    <alternativeName>
        <fullName evidence="5">Dephosphocoenzyme A kinase</fullName>
    </alternativeName>
</protein>
<keyword evidence="5" id="KW-0963">Cytoplasm</keyword>
<evidence type="ECO:0000313" key="8">
    <source>
        <dbReference type="Proteomes" id="UP000541425"/>
    </source>
</evidence>
<dbReference type="Pfam" id="PF01121">
    <property type="entry name" value="CoaE"/>
    <property type="match status" value="1"/>
</dbReference>
<dbReference type="InterPro" id="IPR001977">
    <property type="entry name" value="Depp_CoAkinase"/>
</dbReference>
<name>A0A7W5UE99_9BACT</name>
<comment type="caution">
    <text evidence="7">The sequence shown here is derived from an EMBL/GenBank/DDBJ whole genome shotgun (WGS) entry which is preliminary data.</text>
</comment>
<evidence type="ECO:0000256" key="2">
    <source>
        <dbReference type="ARBA" id="ARBA00022741"/>
    </source>
</evidence>
<feature type="binding site" evidence="5">
    <location>
        <begin position="15"/>
        <end position="20"/>
    </location>
    <ligand>
        <name>ATP</name>
        <dbReference type="ChEBI" id="CHEBI:30616"/>
    </ligand>
</feature>
<dbReference type="EC" id="2.7.1.24" evidence="5 6"/>
<keyword evidence="5 7" id="KW-0418">Kinase</keyword>
<evidence type="ECO:0000256" key="5">
    <source>
        <dbReference type="HAMAP-Rule" id="MF_00376"/>
    </source>
</evidence>
<evidence type="ECO:0000256" key="1">
    <source>
        <dbReference type="ARBA" id="ARBA00009018"/>
    </source>
</evidence>
<keyword evidence="3 5" id="KW-0067">ATP-binding</keyword>
<dbReference type="Gene3D" id="3.40.50.300">
    <property type="entry name" value="P-loop containing nucleotide triphosphate hydrolases"/>
    <property type="match status" value="1"/>
</dbReference>
<dbReference type="PANTHER" id="PTHR10695">
    <property type="entry name" value="DEPHOSPHO-COA KINASE-RELATED"/>
    <property type="match status" value="1"/>
</dbReference>
<dbReference type="PROSITE" id="PS51219">
    <property type="entry name" value="DPCK"/>
    <property type="match status" value="1"/>
</dbReference>
<dbReference type="GO" id="GO:0005524">
    <property type="term" value="F:ATP binding"/>
    <property type="evidence" value="ECO:0007669"/>
    <property type="project" value="UniProtKB-UniRule"/>
</dbReference>
<comment type="similarity">
    <text evidence="1 5">Belongs to the CoaE family.</text>
</comment>
<reference evidence="7 8" key="1">
    <citation type="submission" date="2020-08" db="EMBL/GenBank/DDBJ databases">
        <title>Genomic Encyclopedia of Type Strains, Phase IV (KMG-IV): sequencing the most valuable type-strain genomes for metagenomic binning, comparative biology and taxonomic classification.</title>
        <authorList>
            <person name="Goeker M."/>
        </authorList>
    </citation>
    <scope>NUCLEOTIDE SEQUENCE [LARGE SCALE GENOMIC DNA]</scope>
    <source>
        <strain evidence="7 8">DSM 22548</strain>
    </source>
</reference>
<comment type="subcellular location">
    <subcellularLocation>
        <location evidence="5">Cytoplasm</location>
    </subcellularLocation>
</comment>
<evidence type="ECO:0000256" key="3">
    <source>
        <dbReference type="ARBA" id="ARBA00022840"/>
    </source>
</evidence>
<accession>A0A7W5UE99</accession>
<dbReference type="AlphaFoldDB" id="A0A7W5UE99"/>
<dbReference type="PANTHER" id="PTHR10695:SF46">
    <property type="entry name" value="BIFUNCTIONAL COENZYME A SYNTHASE-RELATED"/>
    <property type="match status" value="1"/>
</dbReference>